<dbReference type="OrthoDB" id="71302at2759"/>
<dbReference type="GO" id="GO:0046983">
    <property type="term" value="F:protein dimerization activity"/>
    <property type="evidence" value="ECO:0007669"/>
    <property type="project" value="InterPro"/>
</dbReference>
<evidence type="ECO:0000256" key="2">
    <source>
        <dbReference type="ARBA" id="ARBA00023125"/>
    </source>
</evidence>
<keyword evidence="3" id="KW-0804">Transcription</keyword>
<sequence length="264" mass="29086">MAECQPLQLREGKNLQERQQPYDGRDPTVYRGPILLPRQASSAPPGMPAGPPEMSSSSGSGRSATEARALKIHSEAERRRRERINAHLTTLRRMVPGSEQMDKATLLARVVDQVKDLKRKASEVTQRTPLPPETNEVSIECFTGDAAAAVAAAVGNHRKNLYIKASISCDDRPELIAGLTQAFHLLRLRTVRAEMTSLGGRVQHVFILCKVKEEGSASVSLKSLKEAVRQALAKIASPELVYGSSHFQSKRQRILESHYSIMSI</sequence>
<dbReference type="InterPro" id="IPR011598">
    <property type="entry name" value="bHLH_dom"/>
</dbReference>
<evidence type="ECO:0000256" key="4">
    <source>
        <dbReference type="SAM" id="MobiDB-lite"/>
    </source>
</evidence>
<evidence type="ECO:0000313" key="6">
    <source>
        <dbReference type="EMBL" id="KAG8046024.1"/>
    </source>
</evidence>
<gene>
    <name evidence="6" type="ORF">GUJ93_ZPchr0008g13944</name>
</gene>
<proteinExistence type="predicted"/>
<evidence type="ECO:0000313" key="7">
    <source>
        <dbReference type="Proteomes" id="UP000729402"/>
    </source>
</evidence>
<organism evidence="6 7">
    <name type="scientific">Zizania palustris</name>
    <name type="common">Northern wild rice</name>
    <dbReference type="NCBI Taxonomy" id="103762"/>
    <lineage>
        <taxon>Eukaryota</taxon>
        <taxon>Viridiplantae</taxon>
        <taxon>Streptophyta</taxon>
        <taxon>Embryophyta</taxon>
        <taxon>Tracheophyta</taxon>
        <taxon>Spermatophyta</taxon>
        <taxon>Magnoliopsida</taxon>
        <taxon>Liliopsida</taxon>
        <taxon>Poales</taxon>
        <taxon>Poaceae</taxon>
        <taxon>BOP clade</taxon>
        <taxon>Oryzoideae</taxon>
        <taxon>Oryzeae</taxon>
        <taxon>Zizaniinae</taxon>
        <taxon>Zizania</taxon>
    </lineage>
</organism>
<reference evidence="6" key="1">
    <citation type="journal article" date="2021" name="bioRxiv">
        <title>Whole Genome Assembly and Annotation of Northern Wild Rice, Zizania palustris L., Supports a Whole Genome Duplication in the Zizania Genus.</title>
        <authorList>
            <person name="Haas M."/>
            <person name="Kono T."/>
            <person name="Macchietto M."/>
            <person name="Millas R."/>
            <person name="McGilp L."/>
            <person name="Shao M."/>
            <person name="Duquette J."/>
            <person name="Hirsch C.N."/>
            <person name="Kimball J."/>
        </authorList>
    </citation>
    <scope>NUCLEOTIDE SEQUENCE</scope>
    <source>
        <tissue evidence="6">Fresh leaf tissue</tissue>
    </source>
</reference>
<feature type="compositionally biased region" description="Basic and acidic residues" evidence="4">
    <location>
        <begin position="68"/>
        <end position="80"/>
    </location>
</feature>
<evidence type="ECO:0000259" key="5">
    <source>
        <dbReference type="PROSITE" id="PS50888"/>
    </source>
</evidence>
<feature type="compositionally biased region" description="Low complexity" evidence="4">
    <location>
        <begin position="52"/>
        <end position="67"/>
    </location>
</feature>
<dbReference type="GO" id="GO:0003700">
    <property type="term" value="F:DNA-binding transcription factor activity"/>
    <property type="evidence" value="ECO:0007669"/>
    <property type="project" value="InterPro"/>
</dbReference>
<dbReference type="PROSITE" id="PS50888">
    <property type="entry name" value="BHLH"/>
    <property type="match status" value="1"/>
</dbReference>
<keyword evidence="7" id="KW-1185">Reference proteome</keyword>
<dbReference type="GO" id="GO:0003677">
    <property type="term" value="F:DNA binding"/>
    <property type="evidence" value="ECO:0007669"/>
    <property type="project" value="UniProtKB-KW"/>
</dbReference>
<reference evidence="6" key="2">
    <citation type="submission" date="2021-02" db="EMBL/GenBank/DDBJ databases">
        <authorList>
            <person name="Kimball J.A."/>
            <person name="Haas M.W."/>
            <person name="Macchietto M."/>
            <person name="Kono T."/>
            <person name="Duquette J."/>
            <person name="Shao M."/>
        </authorList>
    </citation>
    <scope>NUCLEOTIDE SEQUENCE</scope>
    <source>
        <tissue evidence="6">Fresh leaf tissue</tissue>
    </source>
</reference>
<dbReference type="EMBL" id="JAAALK010000290">
    <property type="protein sequence ID" value="KAG8046024.1"/>
    <property type="molecule type" value="Genomic_DNA"/>
</dbReference>
<comment type="caution">
    <text evidence="6">The sequence shown here is derived from an EMBL/GenBank/DDBJ whole genome shotgun (WGS) entry which is preliminary data.</text>
</comment>
<dbReference type="Proteomes" id="UP000729402">
    <property type="component" value="Unassembled WGS sequence"/>
</dbReference>
<dbReference type="PANTHER" id="PTHR45844:SF18">
    <property type="entry name" value="TRANSCRIPTION FACTOR BHLH51"/>
    <property type="match status" value="1"/>
</dbReference>
<name>A0A8J5VJ11_ZIZPA</name>
<keyword evidence="1" id="KW-0805">Transcription regulation</keyword>
<dbReference type="AlphaFoldDB" id="A0A8J5VJ11"/>
<dbReference type="Pfam" id="PF00010">
    <property type="entry name" value="HLH"/>
    <property type="match status" value="1"/>
</dbReference>
<dbReference type="SMART" id="SM00353">
    <property type="entry name" value="HLH"/>
    <property type="match status" value="1"/>
</dbReference>
<evidence type="ECO:0000256" key="3">
    <source>
        <dbReference type="ARBA" id="ARBA00023163"/>
    </source>
</evidence>
<dbReference type="PANTHER" id="PTHR45844">
    <property type="entry name" value="TRANSCRIPTION FACTOR BHLH30"/>
    <property type="match status" value="1"/>
</dbReference>
<evidence type="ECO:0000256" key="1">
    <source>
        <dbReference type="ARBA" id="ARBA00023015"/>
    </source>
</evidence>
<feature type="domain" description="BHLH" evidence="5">
    <location>
        <begin position="68"/>
        <end position="117"/>
    </location>
</feature>
<keyword evidence="2" id="KW-0238">DNA-binding</keyword>
<feature type="region of interest" description="Disordered" evidence="4">
    <location>
        <begin position="1"/>
        <end position="80"/>
    </location>
</feature>
<accession>A0A8J5VJ11</accession>
<protein>
    <recommendedName>
        <fullName evidence="5">BHLH domain-containing protein</fullName>
    </recommendedName>
</protein>
<dbReference type="InterPro" id="IPR045847">
    <property type="entry name" value="AIG1-like"/>
</dbReference>